<keyword evidence="5" id="KW-1185">Reference proteome</keyword>
<sequence length="158" mass="17650">MALACGNGVTVGPMTATNYVPHLYSISIKGVVVRNGEVLLLKNEREEWELPGGRIEPGETPEECVAREITEETAWPVTTGPILDTWMYYINEAEKNVFIVTYGCYPDTDAEPVLSHEHKEIGMFGESEIAGLNMPEGYKRSITTWFARLRATEAEPVR</sequence>
<evidence type="ECO:0000313" key="5">
    <source>
        <dbReference type="Proteomes" id="UP000219565"/>
    </source>
</evidence>
<keyword evidence="2" id="KW-0378">Hydrolase</keyword>
<comment type="cofactor">
    <cofactor evidence="1">
        <name>Mg(2+)</name>
        <dbReference type="ChEBI" id="CHEBI:18420"/>
    </cofactor>
</comment>
<dbReference type="SUPFAM" id="SSF55811">
    <property type="entry name" value="Nudix"/>
    <property type="match status" value="1"/>
</dbReference>
<protein>
    <submittedName>
        <fullName evidence="4">ADP-ribose pyrophosphatase YjhB, NUDIX family</fullName>
    </submittedName>
</protein>
<dbReference type="PANTHER" id="PTHR43046:SF14">
    <property type="entry name" value="MUTT_NUDIX FAMILY PROTEIN"/>
    <property type="match status" value="1"/>
</dbReference>
<dbReference type="Pfam" id="PF00293">
    <property type="entry name" value="NUDIX"/>
    <property type="match status" value="1"/>
</dbReference>
<dbReference type="EMBL" id="OBEG01000006">
    <property type="protein sequence ID" value="SNY88676.1"/>
    <property type="molecule type" value="Genomic_DNA"/>
</dbReference>
<dbReference type="CDD" id="cd04699">
    <property type="entry name" value="NUDIX_MutT_Nudt1"/>
    <property type="match status" value="1"/>
</dbReference>
<organism evidence="4 5">
    <name type="scientific">Nocardia amikacinitolerans</name>
    <dbReference type="NCBI Taxonomy" id="756689"/>
    <lineage>
        <taxon>Bacteria</taxon>
        <taxon>Bacillati</taxon>
        <taxon>Actinomycetota</taxon>
        <taxon>Actinomycetes</taxon>
        <taxon>Mycobacteriales</taxon>
        <taxon>Nocardiaceae</taxon>
        <taxon>Nocardia</taxon>
    </lineage>
</organism>
<evidence type="ECO:0000313" key="4">
    <source>
        <dbReference type="EMBL" id="SNY88676.1"/>
    </source>
</evidence>
<accession>A0A285LYH0</accession>
<dbReference type="PROSITE" id="PS51462">
    <property type="entry name" value="NUDIX"/>
    <property type="match status" value="1"/>
</dbReference>
<dbReference type="InterPro" id="IPR020476">
    <property type="entry name" value="Nudix_hydrolase"/>
</dbReference>
<evidence type="ECO:0000256" key="1">
    <source>
        <dbReference type="ARBA" id="ARBA00001946"/>
    </source>
</evidence>
<proteinExistence type="predicted"/>
<feature type="domain" description="Nudix hydrolase" evidence="3">
    <location>
        <begin position="23"/>
        <end position="148"/>
    </location>
</feature>
<reference evidence="4 5" key="1">
    <citation type="submission" date="2017-09" db="EMBL/GenBank/DDBJ databases">
        <authorList>
            <person name="Ehlers B."/>
            <person name="Leendertz F.H."/>
        </authorList>
    </citation>
    <scope>NUCLEOTIDE SEQUENCE [LARGE SCALE GENOMIC DNA]</scope>
    <source>
        <strain evidence="4 5">DSM 45537</strain>
    </source>
</reference>
<dbReference type="Proteomes" id="UP000219565">
    <property type="component" value="Unassembled WGS sequence"/>
</dbReference>
<gene>
    <name evidence="4" type="ORF">SAMN04244553_5658</name>
</gene>
<dbReference type="PANTHER" id="PTHR43046">
    <property type="entry name" value="GDP-MANNOSE MANNOSYL HYDROLASE"/>
    <property type="match status" value="1"/>
</dbReference>
<dbReference type="GO" id="GO:0016787">
    <property type="term" value="F:hydrolase activity"/>
    <property type="evidence" value="ECO:0007669"/>
    <property type="project" value="UniProtKB-KW"/>
</dbReference>
<evidence type="ECO:0000256" key="2">
    <source>
        <dbReference type="ARBA" id="ARBA00022801"/>
    </source>
</evidence>
<evidence type="ECO:0000259" key="3">
    <source>
        <dbReference type="PROSITE" id="PS51462"/>
    </source>
</evidence>
<dbReference type="InterPro" id="IPR000086">
    <property type="entry name" value="NUDIX_hydrolase_dom"/>
</dbReference>
<name>A0A285LYH0_9NOCA</name>
<dbReference type="PRINTS" id="PR00502">
    <property type="entry name" value="NUDIXFAMILY"/>
</dbReference>
<dbReference type="AlphaFoldDB" id="A0A285LYH0"/>
<dbReference type="Gene3D" id="3.90.79.10">
    <property type="entry name" value="Nucleoside Triphosphate Pyrophosphohydrolase"/>
    <property type="match status" value="1"/>
</dbReference>
<dbReference type="InterPro" id="IPR015797">
    <property type="entry name" value="NUDIX_hydrolase-like_dom_sf"/>
</dbReference>